<name>T1AV97_9ZZZZ</name>
<dbReference type="EC" id="3.1.3.13" evidence="2"/>
<proteinExistence type="predicted"/>
<evidence type="ECO:0000256" key="1">
    <source>
        <dbReference type="SAM" id="MobiDB-lite"/>
    </source>
</evidence>
<dbReference type="CDD" id="cd07040">
    <property type="entry name" value="HP"/>
    <property type="match status" value="1"/>
</dbReference>
<comment type="caution">
    <text evidence="2">The sequence shown here is derived from an EMBL/GenBank/DDBJ whole genome shotgun (WGS) entry which is preliminary data.</text>
</comment>
<keyword evidence="2" id="KW-0378">Hydrolase</keyword>
<accession>T1AV97</accession>
<dbReference type="Gene3D" id="3.40.50.1240">
    <property type="entry name" value="Phosphoglycerate mutase-like"/>
    <property type="match status" value="1"/>
</dbReference>
<dbReference type="Pfam" id="PF00300">
    <property type="entry name" value="His_Phos_1"/>
    <property type="match status" value="1"/>
</dbReference>
<dbReference type="SUPFAM" id="SSF53254">
    <property type="entry name" value="Phosphoglycerate mutase-like"/>
    <property type="match status" value="1"/>
</dbReference>
<dbReference type="InterPro" id="IPR013078">
    <property type="entry name" value="His_Pase_superF_clade-1"/>
</dbReference>
<gene>
    <name evidence="2" type="ORF">B2A_09539</name>
</gene>
<feature type="region of interest" description="Disordered" evidence="1">
    <location>
        <begin position="174"/>
        <end position="203"/>
    </location>
</feature>
<dbReference type="GO" id="GO:0016787">
    <property type="term" value="F:hydrolase activity"/>
    <property type="evidence" value="ECO:0007669"/>
    <property type="project" value="UniProtKB-KW"/>
</dbReference>
<feature type="compositionally biased region" description="Basic residues" evidence="1">
    <location>
        <begin position="1"/>
        <end position="11"/>
    </location>
</feature>
<sequence>MKILEHRRHSRRDPGGTHLNREGVALARQVGRSLDPFDRVVTSPKPRAIETAVAFGCAVDAVEDELGGVPDDIDALLEGADSFAAYALVARRRPEVRRFMDRQAELWQAELDRVPDRGRLLLVSHGGLIELGALGALPVPAAGFGAPLGLVEGVRLYWDGRFVGGEVVRLSTGTPSVAAARTRTATSSGVPSARTGRRSPRSR</sequence>
<reference evidence="2" key="1">
    <citation type="submission" date="2013-08" db="EMBL/GenBank/DDBJ databases">
        <authorList>
            <person name="Mendez C."/>
            <person name="Richter M."/>
            <person name="Ferrer M."/>
            <person name="Sanchez J."/>
        </authorList>
    </citation>
    <scope>NUCLEOTIDE SEQUENCE</scope>
</reference>
<dbReference type="InterPro" id="IPR029033">
    <property type="entry name" value="His_PPase_superfam"/>
</dbReference>
<feature type="region of interest" description="Disordered" evidence="1">
    <location>
        <begin position="1"/>
        <end position="20"/>
    </location>
</feature>
<dbReference type="AlphaFoldDB" id="T1AV97"/>
<evidence type="ECO:0000313" key="2">
    <source>
        <dbReference type="EMBL" id="EQD44634.1"/>
    </source>
</evidence>
<protein>
    <submittedName>
        <fullName evidence="2">Phosphoglycerate mutase domain protein</fullName>
        <ecNumber evidence="2">3.1.3.13</ecNumber>
    </submittedName>
</protein>
<organism evidence="2">
    <name type="scientific">mine drainage metagenome</name>
    <dbReference type="NCBI Taxonomy" id="410659"/>
    <lineage>
        <taxon>unclassified sequences</taxon>
        <taxon>metagenomes</taxon>
        <taxon>ecological metagenomes</taxon>
    </lineage>
</organism>
<reference evidence="2" key="2">
    <citation type="journal article" date="2014" name="ISME J.">
        <title>Microbial stratification in low pH oxic and suboxic macroscopic growths along an acid mine drainage.</title>
        <authorList>
            <person name="Mendez-Garcia C."/>
            <person name="Mesa V."/>
            <person name="Sprenger R.R."/>
            <person name="Richter M."/>
            <person name="Diez M.S."/>
            <person name="Solano J."/>
            <person name="Bargiela R."/>
            <person name="Golyshina O.V."/>
            <person name="Manteca A."/>
            <person name="Ramos J.L."/>
            <person name="Gallego J.R."/>
            <person name="Llorente I."/>
            <person name="Martins Dos Santos V.A."/>
            <person name="Jensen O.N."/>
            <person name="Pelaez A.I."/>
            <person name="Sanchez J."/>
            <person name="Ferrer M."/>
        </authorList>
    </citation>
    <scope>NUCLEOTIDE SEQUENCE</scope>
</reference>
<dbReference type="EMBL" id="AUZZ01006885">
    <property type="protein sequence ID" value="EQD44634.1"/>
    <property type="molecule type" value="Genomic_DNA"/>
</dbReference>